<proteinExistence type="predicted"/>
<feature type="compositionally biased region" description="Acidic residues" evidence="1">
    <location>
        <begin position="29"/>
        <end position="39"/>
    </location>
</feature>
<feature type="domain" description="HNH nuclease" evidence="2">
    <location>
        <begin position="660"/>
        <end position="712"/>
    </location>
</feature>
<gene>
    <name evidence="3" type="ORF">ACFHYQ_16985</name>
</gene>
<dbReference type="SMART" id="SM00507">
    <property type="entry name" value="HNHc"/>
    <property type="match status" value="1"/>
</dbReference>
<feature type="region of interest" description="Disordered" evidence="1">
    <location>
        <begin position="364"/>
        <end position="538"/>
    </location>
</feature>
<feature type="compositionally biased region" description="Polar residues" evidence="1">
    <location>
        <begin position="9"/>
        <end position="19"/>
    </location>
</feature>
<dbReference type="Proteomes" id="UP001589870">
    <property type="component" value="Unassembled WGS sequence"/>
</dbReference>
<evidence type="ECO:0000256" key="1">
    <source>
        <dbReference type="SAM" id="MobiDB-lite"/>
    </source>
</evidence>
<feature type="compositionally biased region" description="Basic and acidic residues" evidence="1">
    <location>
        <begin position="79"/>
        <end position="92"/>
    </location>
</feature>
<dbReference type="RefSeq" id="WP_394302119.1">
    <property type="nucleotide sequence ID" value="NZ_JBHMQT010000036.1"/>
</dbReference>
<name>A0ABV6U8X5_9ACTN</name>
<feature type="region of interest" description="Disordered" evidence="1">
    <location>
        <begin position="66"/>
        <end position="98"/>
    </location>
</feature>
<dbReference type="Pfam" id="PF02720">
    <property type="entry name" value="DUF222"/>
    <property type="match status" value="1"/>
</dbReference>
<feature type="compositionally biased region" description="Polar residues" evidence="1">
    <location>
        <begin position="69"/>
        <end position="78"/>
    </location>
</feature>
<dbReference type="Gene3D" id="1.10.30.50">
    <property type="match status" value="1"/>
</dbReference>
<evidence type="ECO:0000313" key="4">
    <source>
        <dbReference type="Proteomes" id="UP001589870"/>
    </source>
</evidence>
<dbReference type="InterPro" id="IPR003615">
    <property type="entry name" value="HNH_nuc"/>
</dbReference>
<reference evidence="3 4" key="1">
    <citation type="submission" date="2024-09" db="EMBL/GenBank/DDBJ databases">
        <authorList>
            <person name="Sun Q."/>
            <person name="Mori K."/>
        </authorList>
    </citation>
    <scope>NUCLEOTIDE SEQUENCE [LARGE SCALE GENOMIC DNA]</scope>
    <source>
        <strain evidence="3 4">TBRC 1851</strain>
    </source>
</reference>
<sequence length="744" mass="79455">MSLKVGSQLPVSCSDSLDSQPMVRWDDSAVPDEEAWADPVEDPLDGAPEWMLAIAEVVPGFLPGARSGVGTQAGTVESTDVRPADGSGREPGEGQVPPLAWPEGPFCVVAGMRPGGRAAAEIEAALPRFAQLPDSYIFDVLEAARRVASWAEAVQMIAAVELYNRPVRGEDGRILPASRDLEELHRVCVVEEIAAKLRVTEGTSARLVRLGTTLTGRFPEMLALLRAGLVDVPKVLVLVNGTALLADEQARVVQAQVLPVAGELTSAQLRARVNRLAVEAAPDLADKKRREAENRAHLRVWRNQDDGSATLALIGSPVGWALAASSRVDALARAARDNGDARPVERLRLIIAYALLLGHDPERLGPIASDNDPSPMPSSSSRGSTFRDGDPGGSDADDGGGYRDDHASGGEGPEPEGDGSHEHGFGGDGSVGDSPGGPRPDQAAHPCRPGEEHHGGFPIDGDGWATSMEWTFGDTTAGWPTGEEDVPWPSAPMPDATDVVLREPQSPDNLADLRDSEGPEAHGVSPGQTGPTRESAGTGLAEAGLAGLRLAGLGPSWAADADLSGRRSYWLTLPYAAYAGDEELPGQLQRFGLVTAAQAQELIPHARRWVATRDPAGRILLHAELYLDQAPQQQELRVRKAVREVDRVPPPEAGYRPSARMQAKVWARDATCRAPSCNRSAWHADLDHTRPYDRGGPTAYGNLAALHRRHHRIKGTIPGVRVQQVRPGYLIWTTRTGATYHVTD</sequence>
<evidence type="ECO:0000259" key="2">
    <source>
        <dbReference type="SMART" id="SM00507"/>
    </source>
</evidence>
<dbReference type="InterPro" id="IPR003870">
    <property type="entry name" value="DUF222"/>
</dbReference>
<dbReference type="CDD" id="cd00085">
    <property type="entry name" value="HNHc"/>
    <property type="match status" value="1"/>
</dbReference>
<evidence type="ECO:0000313" key="3">
    <source>
        <dbReference type="EMBL" id="MFC0863996.1"/>
    </source>
</evidence>
<feature type="compositionally biased region" description="Basic and acidic residues" evidence="1">
    <location>
        <begin position="511"/>
        <end position="520"/>
    </location>
</feature>
<accession>A0ABV6U8X5</accession>
<comment type="caution">
    <text evidence="3">The sequence shown here is derived from an EMBL/GenBank/DDBJ whole genome shotgun (WGS) entry which is preliminary data.</text>
</comment>
<keyword evidence="4" id="KW-1185">Reference proteome</keyword>
<dbReference type="EMBL" id="JBHMQT010000036">
    <property type="protein sequence ID" value="MFC0863996.1"/>
    <property type="molecule type" value="Genomic_DNA"/>
</dbReference>
<protein>
    <submittedName>
        <fullName evidence="3">DUF222 domain-containing protein</fullName>
    </submittedName>
</protein>
<organism evidence="3 4">
    <name type="scientific">Sphaerimonospora cavernae</name>
    <dbReference type="NCBI Taxonomy" id="1740611"/>
    <lineage>
        <taxon>Bacteria</taxon>
        <taxon>Bacillati</taxon>
        <taxon>Actinomycetota</taxon>
        <taxon>Actinomycetes</taxon>
        <taxon>Streptosporangiales</taxon>
        <taxon>Streptosporangiaceae</taxon>
        <taxon>Sphaerimonospora</taxon>
    </lineage>
</organism>
<feature type="region of interest" description="Disordered" evidence="1">
    <location>
        <begin position="1"/>
        <end position="39"/>
    </location>
</feature>